<keyword evidence="3" id="KW-1185">Reference proteome</keyword>
<accession>A0A7K0CQQ5</accession>
<dbReference type="OrthoDB" id="3430276at2"/>
<organism evidence="2 3">
    <name type="scientific">Streptomyces smaragdinus</name>
    <dbReference type="NCBI Taxonomy" id="2585196"/>
    <lineage>
        <taxon>Bacteria</taxon>
        <taxon>Bacillati</taxon>
        <taxon>Actinomycetota</taxon>
        <taxon>Actinomycetes</taxon>
        <taxon>Kitasatosporales</taxon>
        <taxon>Streptomycetaceae</taxon>
        <taxon>Streptomyces</taxon>
    </lineage>
</organism>
<evidence type="ECO:0000259" key="1">
    <source>
        <dbReference type="Pfam" id="PF04149"/>
    </source>
</evidence>
<dbReference type="EMBL" id="WEGJ01000039">
    <property type="protein sequence ID" value="MQY15799.1"/>
    <property type="molecule type" value="Genomic_DNA"/>
</dbReference>
<proteinExistence type="predicted"/>
<comment type="caution">
    <text evidence="2">The sequence shown here is derived from an EMBL/GenBank/DDBJ whole genome shotgun (WGS) entry which is preliminary data.</text>
</comment>
<evidence type="ECO:0000313" key="2">
    <source>
        <dbReference type="EMBL" id="MQY15799.1"/>
    </source>
</evidence>
<sequence>MKRYDLPANAWRKSSYSPDNGGECVEIQQVDRDTVAVGDSKNRSQGAFVFSAAAWSTFVDAIKTGEL</sequence>
<name>A0A7K0CQQ5_9ACTN</name>
<protein>
    <recommendedName>
        <fullName evidence="1">DUF397 domain-containing protein</fullName>
    </recommendedName>
</protein>
<dbReference type="InterPro" id="IPR007278">
    <property type="entry name" value="DUF397"/>
</dbReference>
<feature type="domain" description="DUF397" evidence="1">
    <location>
        <begin position="10"/>
        <end position="63"/>
    </location>
</feature>
<dbReference type="Proteomes" id="UP000466345">
    <property type="component" value="Unassembled WGS sequence"/>
</dbReference>
<dbReference type="AlphaFoldDB" id="A0A7K0CQQ5"/>
<evidence type="ECO:0000313" key="3">
    <source>
        <dbReference type="Proteomes" id="UP000466345"/>
    </source>
</evidence>
<reference evidence="2 3" key="1">
    <citation type="submission" date="2019-10" db="EMBL/GenBank/DDBJ databases">
        <title>Streptomyces smaragdinus sp. nov. and Streptomyces fabii sp. nov., isolated from the gut of fungus growing-termite Macrotermes natalensis.</title>
        <authorList>
            <person name="Schwitalla J."/>
            <person name="Benndorf R."/>
            <person name="Martin K."/>
            <person name="De Beer W."/>
            <person name="Kaster A.-K."/>
            <person name="Vollmers J."/>
            <person name="Poulsen M."/>
            <person name="Beemelmanns C."/>
        </authorList>
    </citation>
    <scope>NUCLEOTIDE SEQUENCE [LARGE SCALE GENOMIC DNA]</scope>
    <source>
        <strain evidence="2 3">RB5</strain>
    </source>
</reference>
<gene>
    <name evidence="2" type="ORF">SRB5_59900</name>
</gene>
<dbReference type="Pfam" id="PF04149">
    <property type="entry name" value="DUF397"/>
    <property type="match status" value="1"/>
</dbReference>
<dbReference type="RefSeq" id="WP_153456602.1">
    <property type="nucleotide sequence ID" value="NZ_WEGJ01000039.1"/>
</dbReference>